<dbReference type="RefSeq" id="WP_141163470.1">
    <property type="nucleotide sequence ID" value="NZ_VHQG01000002.1"/>
</dbReference>
<dbReference type="InterPro" id="IPR050482">
    <property type="entry name" value="Sensor_HK_TwoCompSys"/>
</dbReference>
<reference evidence="12 13" key="1">
    <citation type="submission" date="2019-06" db="EMBL/GenBank/DDBJ databases">
        <authorList>
            <person name="Li F."/>
        </authorList>
    </citation>
    <scope>NUCLEOTIDE SEQUENCE [LARGE SCALE GENOMIC DNA]</scope>
    <source>
        <strain evidence="12 13">10F1D-1</strain>
    </source>
</reference>
<dbReference type="SMART" id="SM00387">
    <property type="entry name" value="HATPase_c"/>
    <property type="match status" value="1"/>
</dbReference>
<dbReference type="InterPro" id="IPR036890">
    <property type="entry name" value="HATPase_C_sf"/>
</dbReference>
<feature type="region of interest" description="Disordered" evidence="9">
    <location>
        <begin position="332"/>
        <end position="361"/>
    </location>
</feature>
<organism evidence="12 13">
    <name type="scientific">Schumannella soli</name>
    <dbReference type="NCBI Taxonomy" id="2590779"/>
    <lineage>
        <taxon>Bacteria</taxon>
        <taxon>Bacillati</taxon>
        <taxon>Actinomycetota</taxon>
        <taxon>Actinomycetes</taxon>
        <taxon>Micrococcales</taxon>
        <taxon>Microbacteriaceae</taxon>
        <taxon>Schumannella</taxon>
    </lineage>
</organism>
<evidence type="ECO:0000256" key="8">
    <source>
        <dbReference type="ARBA" id="ARBA00023012"/>
    </source>
</evidence>
<name>A0A506Y2H7_9MICO</name>
<evidence type="ECO:0000313" key="13">
    <source>
        <dbReference type="Proteomes" id="UP000316252"/>
    </source>
</evidence>
<keyword evidence="6 12" id="KW-0418">Kinase</keyword>
<dbReference type="EC" id="2.7.13.3" evidence="2"/>
<keyword evidence="13" id="KW-1185">Reference proteome</keyword>
<evidence type="ECO:0000256" key="9">
    <source>
        <dbReference type="SAM" id="MobiDB-lite"/>
    </source>
</evidence>
<keyword evidence="7" id="KW-0067">ATP-binding</keyword>
<keyword evidence="10" id="KW-0812">Transmembrane</keyword>
<feature type="transmembrane region" description="Helical" evidence="10">
    <location>
        <begin position="20"/>
        <end position="40"/>
    </location>
</feature>
<dbReference type="PANTHER" id="PTHR24421">
    <property type="entry name" value="NITRATE/NITRITE SENSOR PROTEIN NARX-RELATED"/>
    <property type="match status" value="1"/>
</dbReference>
<evidence type="ECO:0000256" key="6">
    <source>
        <dbReference type="ARBA" id="ARBA00022777"/>
    </source>
</evidence>
<keyword evidence="3" id="KW-0597">Phosphoprotein</keyword>
<dbReference type="Gene3D" id="1.20.5.1930">
    <property type="match status" value="1"/>
</dbReference>
<keyword evidence="8" id="KW-0902">Two-component regulatory system</keyword>
<evidence type="ECO:0000256" key="3">
    <source>
        <dbReference type="ARBA" id="ARBA00022553"/>
    </source>
</evidence>
<evidence type="ECO:0000256" key="10">
    <source>
        <dbReference type="SAM" id="Phobius"/>
    </source>
</evidence>
<feature type="region of interest" description="Disordered" evidence="9">
    <location>
        <begin position="413"/>
        <end position="445"/>
    </location>
</feature>
<keyword evidence="10" id="KW-1133">Transmembrane helix</keyword>
<keyword evidence="5" id="KW-0547">Nucleotide-binding</keyword>
<dbReference type="GO" id="GO:0005524">
    <property type="term" value="F:ATP binding"/>
    <property type="evidence" value="ECO:0007669"/>
    <property type="project" value="UniProtKB-KW"/>
</dbReference>
<comment type="caution">
    <text evidence="12">The sequence shown here is derived from an EMBL/GenBank/DDBJ whole genome shotgun (WGS) entry which is preliminary data.</text>
</comment>
<dbReference type="PANTHER" id="PTHR24421:SF10">
    <property type="entry name" value="NITRATE_NITRITE SENSOR PROTEIN NARQ"/>
    <property type="match status" value="1"/>
</dbReference>
<protein>
    <recommendedName>
        <fullName evidence="2">histidine kinase</fullName>
        <ecNumber evidence="2">2.7.13.3</ecNumber>
    </recommendedName>
</protein>
<evidence type="ECO:0000256" key="2">
    <source>
        <dbReference type="ARBA" id="ARBA00012438"/>
    </source>
</evidence>
<dbReference type="Gene3D" id="3.30.565.10">
    <property type="entry name" value="Histidine kinase-like ATPase, C-terminal domain"/>
    <property type="match status" value="1"/>
</dbReference>
<dbReference type="Proteomes" id="UP000316252">
    <property type="component" value="Unassembled WGS sequence"/>
</dbReference>
<accession>A0A506Y2H7</accession>
<dbReference type="Pfam" id="PF07730">
    <property type="entry name" value="HisKA_3"/>
    <property type="match status" value="1"/>
</dbReference>
<dbReference type="EMBL" id="VHQG01000002">
    <property type="protein sequence ID" value="TPW76113.1"/>
    <property type="molecule type" value="Genomic_DNA"/>
</dbReference>
<dbReference type="CDD" id="cd16917">
    <property type="entry name" value="HATPase_UhpB-NarQ-NarX-like"/>
    <property type="match status" value="1"/>
</dbReference>
<evidence type="ECO:0000256" key="4">
    <source>
        <dbReference type="ARBA" id="ARBA00022679"/>
    </source>
</evidence>
<evidence type="ECO:0000256" key="5">
    <source>
        <dbReference type="ARBA" id="ARBA00022741"/>
    </source>
</evidence>
<comment type="catalytic activity">
    <reaction evidence="1">
        <text>ATP + protein L-histidine = ADP + protein N-phospho-L-histidine.</text>
        <dbReference type="EC" id="2.7.13.3"/>
    </reaction>
</comment>
<feature type="domain" description="Histidine kinase/HSP90-like ATPase" evidence="11">
    <location>
        <begin position="296"/>
        <end position="416"/>
    </location>
</feature>
<dbReference type="GO" id="GO:0016020">
    <property type="term" value="C:membrane"/>
    <property type="evidence" value="ECO:0007669"/>
    <property type="project" value="InterPro"/>
</dbReference>
<dbReference type="GO" id="GO:0046983">
    <property type="term" value="F:protein dimerization activity"/>
    <property type="evidence" value="ECO:0007669"/>
    <property type="project" value="InterPro"/>
</dbReference>
<feature type="transmembrane region" description="Helical" evidence="10">
    <location>
        <begin position="114"/>
        <end position="135"/>
    </location>
</feature>
<evidence type="ECO:0000256" key="7">
    <source>
        <dbReference type="ARBA" id="ARBA00022840"/>
    </source>
</evidence>
<evidence type="ECO:0000256" key="1">
    <source>
        <dbReference type="ARBA" id="ARBA00000085"/>
    </source>
</evidence>
<feature type="transmembrane region" description="Helical" evidence="10">
    <location>
        <begin position="47"/>
        <end position="68"/>
    </location>
</feature>
<dbReference type="SUPFAM" id="SSF55874">
    <property type="entry name" value="ATPase domain of HSP90 chaperone/DNA topoisomerase II/histidine kinase"/>
    <property type="match status" value="1"/>
</dbReference>
<evidence type="ECO:0000259" key="11">
    <source>
        <dbReference type="SMART" id="SM00387"/>
    </source>
</evidence>
<dbReference type="AlphaFoldDB" id="A0A506Y2H7"/>
<gene>
    <name evidence="12" type="ORF">FJ657_09870</name>
</gene>
<proteinExistence type="predicted"/>
<dbReference type="InterPro" id="IPR011712">
    <property type="entry name" value="Sig_transdc_His_kin_sub3_dim/P"/>
</dbReference>
<feature type="transmembrane region" description="Helical" evidence="10">
    <location>
        <begin position="74"/>
        <end position="93"/>
    </location>
</feature>
<feature type="transmembrane region" description="Helical" evidence="10">
    <location>
        <begin position="141"/>
        <end position="160"/>
    </location>
</feature>
<keyword evidence="10" id="KW-0472">Membrane</keyword>
<dbReference type="OrthoDB" id="227596at2"/>
<dbReference type="GO" id="GO:0000155">
    <property type="term" value="F:phosphorelay sensor kinase activity"/>
    <property type="evidence" value="ECO:0007669"/>
    <property type="project" value="InterPro"/>
</dbReference>
<sequence length="445" mass="47700">MPRGEHWDVDGPQWRMPRSFTLWAPVVISFIAQVPASIAISRYLQLSLQLTLATVGLALVGPLALIFARRFPGPVVAIVSVAAAADLFTDVRFGPPYVSLAFALLSALVRRARIWAFVSIAVCWVATITLSFVVGYRWEPARIAAVTIGILVVVGIGEAMRGRRERFRALRTRRRQQQHDALQAERVRIARELHDVLAHSLSSINVQAGVGLHLLKSRPEQAESSLLAIKDTSKQALDEVRAVLGVLRSEDGGDAPLLPTADLSRLGALVDDARLGGLDATLAAPSWAELSSVPQSTQAAVYRIAQEALTNVRRHSGASRVRLELRFARHSGGAVSRDDARPDSGVGRDAAPRAASESQPDLIVLTVTDDGRGRAGAPEGRGLLGMRERAELLGGELRIADADPGFRVEARIPIPMPAPADSPGSGSTAPAVRHVPDLTTATEEP</sequence>
<evidence type="ECO:0000313" key="12">
    <source>
        <dbReference type="EMBL" id="TPW76113.1"/>
    </source>
</evidence>
<dbReference type="InterPro" id="IPR003594">
    <property type="entry name" value="HATPase_dom"/>
</dbReference>
<keyword evidence="4" id="KW-0808">Transferase</keyword>